<evidence type="ECO:0000313" key="2">
    <source>
        <dbReference type="Proteomes" id="UP001140973"/>
    </source>
</evidence>
<dbReference type="Proteomes" id="UP001140973">
    <property type="component" value="Unassembled WGS sequence"/>
</dbReference>
<gene>
    <name evidence="1" type="ORF">L9W73_16925</name>
</gene>
<comment type="caution">
    <text evidence="1">The sequence shown here is derived from an EMBL/GenBank/DDBJ whole genome shotgun (WGS) entry which is preliminary data.</text>
</comment>
<dbReference type="AlphaFoldDB" id="A0A9X4J1V6"/>
<feature type="non-terminal residue" evidence="1">
    <location>
        <position position="72"/>
    </location>
</feature>
<name>A0A9X4J1V6_9VIBR</name>
<sequence length="72" mass="8403">MYFIDQLFMQQDYPDGGLPFVGTHVIERIDMETGEKLPPNVNQKILEARFQIISATFMDRCRRGSQLLKVVR</sequence>
<evidence type="ECO:0000313" key="1">
    <source>
        <dbReference type="EMBL" id="MDE1358967.1"/>
    </source>
</evidence>
<dbReference type="EMBL" id="JAKNAP010000111">
    <property type="protein sequence ID" value="MDE1358967.1"/>
    <property type="molecule type" value="Genomic_DNA"/>
</dbReference>
<proteinExistence type="predicted"/>
<accession>A0A9X4J1V6</accession>
<protein>
    <submittedName>
        <fullName evidence="1">Uncharacterized protein</fullName>
    </submittedName>
</protein>
<organism evidence="1 2">
    <name type="scientific">Vibrio aestuarianus</name>
    <dbReference type="NCBI Taxonomy" id="28171"/>
    <lineage>
        <taxon>Bacteria</taxon>
        <taxon>Pseudomonadati</taxon>
        <taxon>Pseudomonadota</taxon>
        <taxon>Gammaproteobacteria</taxon>
        <taxon>Vibrionales</taxon>
        <taxon>Vibrionaceae</taxon>
        <taxon>Vibrio</taxon>
    </lineage>
</organism>
<reference evidence="1" key="1">
    <citation type="submission" date="2022-02" db="EMBL/GenBank/DDBJ databases">
        <title>Emergence and expansion in Europe of a Vibrio aestuarianus clonal complex pathogenic for oysters.</title>
        <authorList>
            <person name="Mesnil A."/>
            <person name="Travers M.-A."/>
        </authorList>
    </citation>
    <scope>NUCLEOTIDE SEQUENCE</scope>
    <source>
        <strain evidence="1">151-ITT-15-cp-1</strain>
    </source>
</reference>